<dbReference type="InterPro" id="IPR036162">
    <property type="entry name" value="Resolvase-like_N_sf"/>
</dbReference>
<proteinExistence type="predicted"/>
<dbReference type="Gene3D" id="3.40.50.1390">
    <property type="entry name" value="Resolvase, N-terminal catalytic domain"/>
    <property type="match status" value="1"/>
</dbReference>
<evidence type="ECO:0000259" key="3">
    <source>
        <dbReference type="PROSITE" id="PS51737"/>
    </source>
</evidence>
<dbReference type="InterPro" id="IPR050639">
    <property type="entry name" value="SSR_resolvase"/>
</dbReference>
<protein>
    <submittedName>
        <fullName evidence="4">Recombinase family protein</fullName>
    </submittedName>
</protein>
<dbReference type="CDD" id="cd00338">
    <property type="entry name" value="Ser_Recombinase"/>
    <property type="match status" value="1"/>
</dbReference>
<dbReference type="Proteomes" id="UP000430692">
    <property type="component" value="Unassembled WGS sequence"/>
</dbReference>
<dbReference type="PROSITE" id="PS51737">
    <property type="entry name" value="RECOMBINASE_DNA_BIND"/>
    <property type="match status" value="1"/>
</dbReference>
<dbReference type="InterPro" id="IPR038109">
    <property type="entry name" value="DNA_bind_recomb_sf"/>
</dbReference>
<dbReference type="InterPro" id="IPR006119">
    <property type="entry name" value="Resolv_N"/>
</dbReference>
<dbReference type="GO" id="GO:0003677">
    <property type="term" value="F:DNA binding"/>
    <property type="evidence" value="ECO:0007669"/>
    <property type="project" value="InterPro"/>
</dbReference>
<dbReference type="RefSeq" id="WP_160800941.1">
    <property type="nucleotide sequence ID" value="NZ_WUUL01000004.1"/>
</dbReference>
<keyword evidence="1" id="KW-0175">Coiled coil</keyword>
<feature type="domain" description="Recombinase" evidence="3">
    <location>
        <begin position="186"/>
        <end position="316"/>
    </location>
</feature>
<dbReference type="InterPro" id="IPR011109">
    <property type="entry name" value="DNA_bind_recombinase_dom"/>
</dbReference>
<dbReference type="AlphaFoldDB" id="A0A6I4VR54"/>
<dbReference type="EMBL" id="WUUL01000004">
    <property type="protein sequence ID" value="MXQ53583.1"/>
    <property type="molecule type" value="Genomic_DNA"/>
</dbReference>
<accession>A0A6I4VR54</accession>
<dbReference type="PANTHER" id="PTHR30461">
    <property type="entry name" value="DNA-INVERTASE FROM LAMBDOID PROPHAGE"/>
    <property type="match status" value="1"/>
</dbReference>
<gene>
    <name evidence="4" type="ORF">GSM42_07545</name>
</gene>
<reference evidence="4 5" key="1">
    <citation type="submission" date="2019-12" db="EMBL/GenBank/DDBJ databases">
        <title>Whole-genome analyses of novel actinobacteria.</title>
        <authorList>
            <person name="Sahin N."/>
            <person name="Saygin H."/>
        </authorList>
    </citation>
    <scope>NUCLEOTIDE SEQUENCE [LARGE SCALE GENOMIC DNA]</scope>
    <source>
        <strain evidence="4 5">KC615</strain>
    </source>
</reference>
<evidence type="ECO:0000256" key="2">
    <source>
        <dbReference type="SAM" id="MobiDB-lite"/>
    </source>
</evidence>
<feature type="region of interest" description="Disordered" evidence="2">
    <location>
        <begin position="16"/>
        <end position="42"/>
    </location>
</feature>
<comment type="caution">
    <text evidence="4">The sequence shown here is derived from an EMBL/GenBank/DDBJ whole genome shotgun (WGS) entry which is preliminary data.</text>
</comment>
<keyword evidence="5" id="KW-1185">Reference proteome</keyword>
<evidence type="ECO:0000313" key="5">
    <source>
        <dbReference type="Proteomes" id="UP000430692"/>
    </source>
</evidence>
<dbReference type="GO" id="GO:0000150">
    <property type="term" value="F:DNA strand exchange activity"/>
    <property type="evidence" value="ECO:0007669"/>
    <property type="project" value="InterPro"/>
</dbReference>
<name>A0A6I4VR54_9BACL</name>
<sequence>MAGKLRVALFMRASTNKQTSQGKMKLASRSGKVSARPASDENDLPLQKKKCMEYIANQPDWEFTELEYIEAGVSGFHTHTSKRTGLNHAFEDAKKGLFDILLVYKLDRIGRRSTESLNHAIRFLRHCRIWVVDKNREFTNNGDADEILNFIEFWSAKKSSMDTKVRVTDMMRLIHKEGYWTGGNPPYGYRNHHEMSNMLEIDPKEAEVVKEIYRLYVSEGFGMLRIAGILNDRGLQTRTGREWRSESIRKILRNTVYKGFLSYGKTKTVEGEFGSYQKYTKQGEELVSEKFWPEYEIIQAEIWEKAQKMKQSRVTSNQFGGKAPQRKGTGKGLLVGVLTCECGSAMTYGSQRDWLDSKRTKKGDLYGIYRCLRRLKSGVQACGSRKGTHKTEKLDALVIGKIKEYTKELITSNVLSEIQQKTLHASKEIEAKLKQAKQDMEQWQRAKENANNHLLRILMGEDSSFSESQLKELYERSVTELEKAKRLFEEMKALKDSNGLSEVDVLKLQDVLADWGGLFESATIEEKREMIKSIVSEVKVAGEEVTIELHFDVPKFFEAVSCARETAVSLVKRREAQVESNLQYSNYGSSYSS</sequence>
<dbReference type="SMART" id="SM00857">
    <property type="entry name" value="Resolvase"/>
    <property type="match status" value="1"/>
</dbReference>
<dbReference type="Pfam" id="PF07508">
    <property type="entry name" value="Recombinase"/>
    <property type="match status" value="1"/>
</dbReference>
<dbReference type="Pfam" id="PF00239">
    <property type="entry name" value="Resolvase"/>
    <property type="match status" value="1"/>
</dbReference>
<dbReference type="Gene3D" id="3.90.1750.20">
    <property type="entry name" value="Putative Large Serine Recombinase, Chain B, Domain 2"/>
    <property type="match status" value="1"/>
</dbReference>
<dbReference type="PANTHER" id="PTHR30461:SF23">
    <property type="entry name" value="DNA RECOMBINASE-RELATED"/>
    <property type="match status" value="1"/>
</dbReference>
<evidence type="ECO:0000256" key="1">
    <source>
        <dbReference type="SAM" id="Coils"/>
    </source>
</evidence>
<organism evidence="4 5">
    <name type="scientific">Shimazuella alba</name>
    <dbReference type="NCBI Taxonomy" id="2690964"/>
    <lineage>
        <taxon>Bacteria</taxon>
        <taxon>Bacillati</taxon>
        <taxon>Bacillota</taxon>
        <taxon>Bacilli</taxon>
        <taxon>Bacillales</taxon>
        <taxon>Thermoactinomycetaceae</taxon>
        <taxon>Shimazuella</taxon>
    </lineage>
</organism>
<evidence type="ECO:0000313" key="4">
    <source>
        <dbReference type="EMBL" id="MXQ53583.1"/>
    </source>
</evidence>
<feature type="coiled-coil region" evidence="1">
    <location>
        <begin position="426"/>
        <end position="453"/>
    </location>
</feature>
<dbReference type="SUPFAM" id="SSF53041">
    <property type="entry name" value="Resolvase-like"/>
    <property type="match status" value="1"/>
</dbReference>